<keyword evidence="2" id="KW-1185">Reference proteome</keyword>
<dbReference type="EMBL" id="MU002167">
    <property type="protein sequence ID" value="KAF2789047.1"/>
    <property type="molecule type" value="Genomic_DNA"/>
</dbReference>
<gene>
    <name evidence="1" type="ORF">K505DRAFT_365959</name>
</gene>
<accession>A0A6A6WZC7</accession>
<organism evidence="1 2">
    <name type="scientific">Melanomma pulvis-pyrius CBS 109.77</name>
    <dbReference type="NCBI Taxonomy" id="1314802"/>
    <lineage>
        <taxon>Eukaryota</taxon>
        <taxon>Fungi</taxon>
        <taxon>Dikarya</taxon>
        <taxon>Ascomycota</taxon>
        <taxon>Pezizomycotina</taxon>
        <taxon>Dothideomycetes</taxon>
        <taxon>Pleosporomycetidae</taxon>
        <taxon>Pleosporales</taxon>
        <taxon>Melanommataceae</taxon>
        <taxon>Melanomma</taxon>
    </lineage>
</organism>
<evidence type="ECO:0000313" key="2">
    <source>
        <dbReference type="Proteomes" id="UP000799757"/>
    </source>
</evidence>
<evidence type="ECO:0000313" key="1">
    <source>
        <dbReference type="EMBL" id="KAF2789047.1"/>
    </source>
</evidence>
<sequence length="369" mass="42964">MEKQTSSPLIQNLSVELQQVILSNIPDVLSLRSAALSCRVLYNALLSAETIITTRVLLNQVDFDVLPEANIAQEALRLVPCTENRIRDFIAKHLHKRQPPPESWNLCDAVTIAKFHTCVSELALQFIATAAMKSPICGTRPITRAEISRIERAMYRFEIFCNLFRGFEKSDPRLLNQLWATFFLNFSPWENEQLACVHDHLVQAVYPADERNHTRPPFFNDPDTGPIDVWRWTHQNETWANFVNQDDRKTLREWGFVMWDRARLDESSIFQSRWEPPYPNDEESRANIQRRAEMQASWEARSKMYRIGGRGWWSFGDHSKIIWPNGKAPWEGRFVPALTVPNSIEEARDAFRLMKLPESVRRLNSRQRG</sequence>
<protein>
    <recommendedName>
        <fullName evidence="3">F-box domain-containing protein</fullName>
    </recommendedName>
</protein>
<dbReference type="AlphaFoldDB" id="A0A6A6WZC7"/>
<dbReference type="OrthoDB" id="5427059at2759"/>
<evidence type="ECO:0008006" key="3">
    <source>
        <dbReference type="Google" id="ProtNLM"/>
    </source>
</evidence>
<name>A0A6A6WZC7_9PLEO</name>
<reference evidence="1" key="1">
    <citation type="journal article" date="2020" name="Stud. Mycol.">
        <title>101 Dothideomycetes genomes: a test case for predicting lifestyles and emergence of pathogens.</title>
        <authorList>
            <person name="Haridas S."/>
            <person name="Albert R."/>
            <person name="Binder M."/>
            <person name="Bloem J."/>
            <person name="Labutti K."/>
            <person name="Salamov A."/>
            <person name="Andreopoulos B."/>
            <person name="Baker S."/>
            <person name="Barry K."/>
            <person name="Bills G."/>
            <person name="Bluhm B."/>
            <person name="Cannon C."/>
            <person name="Castanera R."/>
            <person name="Culley D."/>
            <person name="Daum C."/>
            <person name="Ezra D."/>
            <person name="Gonzalez J."/>
            <person name="Henrissat B."/>
            <person name="Kuo A."/>
            <person name="Liang C."/>
            <person name="Lipzen A."/>
            <person name="Lutzoni F."/>
            <person name="Magnuson J."/>
            <person name="Mondo S."/>
            <person name="Nolan M."/>
            <person name="Ohm R."/>
            <person name="Pangilinan J."/>
            <person name="Park H.-J."/>
            <person name="Ramirez L."/>
            <person name="Alfaro M."/>
            <person name="Sun H."/>
            <person name="Tritt A."/>
            <person name="Yoshinaga Y."/>
            <person name="Zwiers L.-H."/>
            <person name="Turgeon B."/>
            <person name="Goodwin S."/>
            <person name="Spatafora J."/>
            <person name="Crous P."/>
            <person name="Grigoriev I."/>
        </authorList>
    </citation>
    <scope>NUCLEOTIDE SEQUENCE</scope>
    <source>
        <strain evidence="1">CBS 109.77</strain>
    </source>
</reference>
<proteinExistence type="predicted"/>
<dbReference type="Proteomes" id="UP000799757">
    <property type="component" value="Unassembled WGS sequence"/>
</dbReference>